<organism evidence="3 4">
    <name type="scientific">Massariosphaeria phaeospora</name>
    <dbReference type="NCBI Taxonomy" id="100035"/>
    <lineage>
        <taxon>Eukaryota</taxon>
        <taxon>Fungi</taxon>
        <taxon>Dikarya</taxon>
        <taxon>Ascomycota</taxon>
        <taxon>Pezizomycotina</taxon>
        <taxon>Dothideomycetes</taxon>
        <taxon>Pleosporomycetidae</taxon>
        <taxon>Pleosporales</taxon>
        <taxon>Pleosporales incertae sedis</taxon>
        <taxon>Massariosphaeria</taxon>
    </lineage>
</organism>
<gene>
    <name evidence="3" type="ORF">BDV95DRAFT_604004</name>
</gene>
<evidence type="ECO:0000256" key="1">
    <source>
        <dbReference type="SAM" id="Coils"/>
    </source>
</evidence>
<protein>
    <submittedName>
        <fullName evidence="3">Uncharacterized protein</fullName>
    </submittedName>
</protein>
<name>A0A7C8MRE4_9PLEO</name>
<feature type="region of interest" description="Disordered" evidence="2">
    <location>
        <begin position="367"/>
        <end position="476"/>
    </location>
</feature>
<dbReference type="AlphaFoldDB" id="A0A7C8MRE4"/>
<evidence type="ECO:0000313" key="4">
    <source>
        <dbReference type="Proteomes" id="UP000481861"/>
    </source>
</evidence>
<dbReference type="EMBL" id="JAADJZ010000005">
    <property type="protein sequence ID" value="KAF2875244.1"/>
    <property type="molecule type" value="Genomic_DNA"/>
</dbReference>
<keyword evidence="1" id="KW-0175">Coiled coil</keyword>
<feature type="compositionally biased region" description="Acidic residues" evidence="2">
    <location>
        <begin position="446"/>
        <end position="457"/>
    </location>
</feature>
<keyword evidence="4" id="KW-1185">Reference proteome</keyword>
<feature type="region of interest" description="Disordered" evidence="2">
    <location>
        <begin position="1"/>
        <end position="27"/>
    </location>
</feature>
<feature type="coiled-coil region" evidence="1">
    <location>
        <begin position="330"/>
        <end position="357"/>
    </location>
</feature>
<feature type="region of interest" description="Disordered" evidence="2">
    <location>
        <begin position="291"/>
        <end position="326"/>
    </location>
</feature>
<dbReference type="Proteomes" id="UP000481861">
    <property type="component" value="Unassembled WGS sequence"/>
</dbReference>
<feature type="compositionally biased region" description="Low complexity" evidence="2">
    <location>
        <begin position="378"/>
        <end position="392"/>
    </location>
</feature>
<comment type="caution">
    <text evidence="3">The sequence shown here is derived from an EMBL/GenBank/DDBJ whole genome shotgun (WGS) entry which is preliminary data.</text>
</comment>
<proteinExistence type="predicted"/>
<sequence>MSRVQSQDNQWTQSTGQMNAQQQRFSQSYGNGSHVAYANPYASTGYQYGRLSAVRTPMLDSPRSPIEDGSALPYGNTGQASGGFHVYEDLSLYDLENRTPVHSRPGSRQDIYAATRPNTPGYQSANHGVSYLRPPQGYAPAYPSLPLENSTYDNTFHQADWYARSQQWAGRVVPTHYIQPRPAPEPYDPDITLRVISINVTNQAYFNLHLRHSFVFGPYFEAYCRQHGKRFQVDWEFIYRAEHNGQRVQAIIGWDTTPNLDEYPGIMMRNGDTIEIREINVAANEDLDVATDQGDAEPSEASSQSSDQEDHEEPEAEDDEEEPENGTDNVAELRELNRNLTVENDTLRADNIRLRSEIVMLRRGPVHPIGREAPTPVAAASSAISGAGSGSRSGRHKAAIASLRPPSPRPTSAEEAASDIRPAQKEVAQEPPHQSTSAGHARPNLDDTDDDADELAEELIFAGNGPLDSAPHMNESQIANPAMLNISPSRGLLDPLASELRHERTTSAWSNSSLSSISGSDDDEELR</sequence>
<feature type="region of interest" description="Disordered" evidence="2">
    <location>
        <begin position="497"/>
        <end position="527"/>
    </location>
</feature>
<feature type="compositionally biased region" description="Acidic residues" evidence="2">
    <location>
        <begin position="307"/>
        <end position="325"/>
    </location>
</feature>
<evidence type="ECO:0000256" key="2">
    <source>
        <dbReference type="SAM" id="MobiDB-lite"/>
    </source>
</evidence>
<feature type="compositionally biased region" description="Low complexity" evidence="2">
    <location>
        <begin position="507"/>
        <end position="519"/>
    </location>
</feature>
<dbReference type="OrthoDB" id="3799995at2759"/>
<accession>A0A7C8MRE4</accession>
<reference evidence="3 4" key="1">
    <citation type="submission" date="2020-01" db="EMBL/GenBank/DDBJ databases">
        <authorList>
            <consortium name="DOE Joint Genome Institute"/>
            <person name="Haridas S."/>
            <person name="Albert R."/>
            <person name="Binder M."/>
            <person name="Bloem J."/>
            <person name="Labutti K."/>
            <person name="Salamov A."/>
            <person name="Andreopoulos B."/>
            <person name="Baker S.E."/>
            <person name="Barry K."/>
            <person name="Bills G."/>
            <person name="Bluhm B.H."/>
            <person name="Cannon C."/>
            <person name="Castanera R."/>
            <person name="Culley D.E."/>
            <person name="Daum C."/>
            <person name="Ezra D."/>
            <person name="Gonzalez J.B."/>
            <person name="Henrissat B."/>
            <person name="Kuo A."/>
            <person name="Liang C."/>
            <person name="Lipzen A."/>
            <person name="Lutzoni F."/>
            <person name="Magnuson J."/>
            <person name="Mondo S."/>
            <person name="Nolan M."/>
            <person name="Ohm R."/>
            <person name="Pangilinan J."/>
            <person name="Park H.-J.H."/>
            <person name="Ramirez L."/>
            <person name="Alfaro M."/>
            <person name="Sun H."/>
            <person name="Tritt A."/>
            <person name="Yoshinaga Y."/>
            <person name="Zwiers L.-H.L."/>
            <person name="Turgeon B.G."/>
            <person name="Goodwin S.B."/>
            <person name="Spatafora J.W."/>
            <person name="Crous P.W."/>
            <person name="Grigoriev I.V."/>
        </authorList>
    </citation>
    <scope>NUCLEOTIDE SEQUENCE [LARGE SCALE GENOMIC DNA]</scope>
    <source>
        <strain evidence="3 4">CBS 611.86</strain>
    </source>
</reference>
<evidence type="ECO:0000313" key="3">
    <source>
        <dbReference type="EMBL" id="KAF2875244.1"/>
    </source>
</evidence>